<evidence type="ECO:0000256" key="1">
    <source>
        <dbReference type="ARBA" id="ARBA00010528"/>
    </source>
</evidence>
<keyword evidence="3" id="KW-0687">Ribonucleoprotein</keyword>
<dbReference type="NCBIfam" id="TIGR03953">
    <property type="entry name" value="rplD_bact"/>
    <property type="match status" value="1"/>
</dbReference>
<keyword evidence="2" id="KW-0689">Ribosomal protein</keyword>
<dbReference type="InterPro" id="IPR013005">
    <property type="entry name" value="Ribosomal_uL4-like"/>
</dbReference>
<accession>A0A1D2AFN1</accession>
<dbReference type="GO" id="GO:0006412">
    <property type="term" value="P:translation"/>
    <property type="evidence" value="ECO:0007669"/>
    <property type="project" value="InterPro"/>
</dbReference>
<evidence type="ECO:0000256" key="2">
    <source>
        <dbReference type="ARBA" id="ARBA00022980"/>
    </source>
</evidence>
<feature type="non-terminal residue" evidence="6">
    <location>
        <position position="1"/>
    </location>
</feature>
<dbReference type="PANTHER" id="PTHR10746">
    <property type="entry name" value="50S RIBOSOMAL PROTEIN L4"/>
    <property type="match status" value="1"/>
</dbReference>
<name>A0A1D2AFN1_AUXPR</name>
<dbReference type="InterPro" id="IPR002136">
    <property type="entry name" value="Ribosomal_uL4"/>
</dbReference>
<reference evidence="6" key="1">
    <citation type="submission" date="2015-08" db="EMBL/GenBank/DDBJ databases">
        <authorList>
            <person name="Babu N.S."/>
            <person name="Beckwith C.J."/>
            <person name="Beseler K.G."/>
            <person name="Brison A."/>
            <person name="Carone J.V."/>
            <person name="Caskin T.P."/>
            <person name="Diamond M."/>
            <person name="Durham M.E."/>
            <person name="Foxe J.M."/>
            <person name="Go M."/>
            <person name="Henderson B.A."/>
            <person name="Jones I.B."/>
            <person name="McGettigan J.A."/>
            <person name="Micheletti S.J."/>
            <person name="Nasrallah M.E."/>
            <person name="Ortiz D."/>
            <person name="Piller C.R."/>
            <person name="Privatt S.R."/>
            <person name="Schneider S.L."/>
            <person name="Sharp S."/>
            <person name="Smith T.C."/>
            <person name="Stanton J.D."/>
            <person name="Ullery H.E."/>
            <person name="Wilson R.J."/>
            <person name="Serrano M.G."/>
            <person name="Buck G."/>
            <person name="Lee V."/>
            <person name="Wang Y."/>
            <person name="Carvalho R."/>
            <person name="Voegtly L."/>
            <person name="Shi R."/>
            <person name="Duckworth R."/>
            <person name="Johnson A."/>
            <person name="Loviza R."/>
            <person name="Walstead R."/>
            <person name="Shah Z."/>
            <person name="Kiflezghi M."/>
            <person name="Wade K."/>
            <person name="Ball S.L."/>
            <person name="Bradley K.W."/>
            <person name="Asai D.J."/>
            <person name="Bowman C.A."/>
            <person name="Russell D.A."/>
            <person name="Pope W.H."/>
            <person name="Jacobs-Sera D."/>
            <person name="Hendrix R.W."/>
            <person name="Hatfull G.F."/>
        </authorList>
    </citation>
    <scope>NUCLEOTIDE SEQUENCE</scope>
</reference>
<dbReference type="EMBL" id="GDKF01000620">
    <property type="protein sequence ID" value="JAT78002.1"/>
    <property type="molecule type" value="Transcribed_RNA"/>
</dbReference>
<dbReference type="InterPro" id="IPR023574">
    <property type="entry name" value="Ribosomal_uL4_dom_sf"/>
</dbReference>
<dbReference type="PANTHER" id="PTHR10746:SF6">
    <property type="entry name" value="LARGE RIBOSOMAL SUBUNIT PROTEIN UL4M"/>
    <property type="match status" value="1"/>
</dbReference>
<gene>
    <name evidence="6" type="ORF">g.5589</name>
</gene>
<evidence type="ECO:0000256" key="3">
    <source>
        <dbReference type="ARBA" id="ARBA00023274"/>
    </source>
</evidence>
<dbReference type="AlphaFoldDB" id="A0A1D2AFN1"/>
<protein>
    <recommendedName>
        <fullName evidence="4">Large ribosomal subunit protein uL4m</fullName>
    </recommendedName>
</protein>
<dbReference type="GO" id="GO:1990904">
    <property type="term" value="C:ribonucleoprotein complex"/>
    <property type="evidence" value="ECO:0007669"/>
    <property type="project" value="UniProtKB-KW"/>
</dbReference>
<evidence type="ECO:0000256" key="4">
    <source>
        <dbReference type="ARBA" id="ARBA00040565"/>
    </source>
</evidence>
<evidence type="ECO:0000313" key="6">
    <source>
        <dbReference type="EMBL" id="JAT78002.1"/>
    </source>
</evidence>
<proteinExistence type="inferred from homology"/>
<feature type="region of interest" description="Disordered" evidence="5">
    <location>
        <begin position="141"/>
        <end position="187"/>
    </location>
</feature>
<evidence type="ECO:0000256" key="5">
    <source>
        <dbReference type="SAM" id="MobiDB-lite"/>
    </source>
</evidence>
<dbReference type="GO" id="GO:0003735">
    <property type="term" value="F:structural constituent of ribosome"/>
    <property type="evidence" value="ECO:0007669"/>
    <property type="project" value="InterPro"/>
</dbReference>
<organism evidence="6">
    <name type="scientific">Auxenochlorella protothecoides</name>
    <name type="common">Green microalga</name>
    <name type="synonym">Chlorella protothecoides</name>
    <dbReference type="NCBI Taxonomy" id="3075"/>
    <lineage>
        <taxon>Eukaryota</taxon>
        <taxon>Viridiplantae</taxon>
        <taxon>Chlorophyta</taxon>
        <taxon>core chlorophytes</taxon>
        <taxon>Trebouxiophyceae</taxon>
        <taxon>Chlorellales</taxon>
        <taxon>Chlorellaceae</taxon>
        <taxon>Auxenochlorella</taxon>
    </lineage>
</organism>
<dbReference type="Gene3D" id="3.40.1370.10">
    <property type="match status" value="1"/>
</dbReference>
<comment type="similarity">
    <text evidence="1">Belongs to the universal ribosomal protein uL4 family.</text>
</comment>
<dbReference type="GO" id="GO:0005840">
    <property type="term" value="C:ribosome"/>
    <property type="evidence" value="ECO:0007669"/>
    <property type="project" value="UniProtKB-KW"/>
</dbReference>
<dbReference type="HAMAP" id="MF_01328_B">
    <property type="entry name" value="Ribosomal_uL4_B"/>
    <property type="match status" value="1"/>
</dbReference>
<dbReference type="Pfam" id="PF00573">
    <property type="entry name" value="Ribosomal_L4"/>
    <property type="match status" value="1"/>
</dbReference>
<sequence>ACGQIKYITSILNKYSTRCLVGVHWLRSPGSVMALRSLARFALSRRVADACFQQATKLQVAVQGPPALTSLLWRRTASSLLQEASASTSTPAFGTEADLVVPLLNQRGRQVGTYTLGGDVFNTEVRRDILHRVVRWQLAARQQGTHKTKTRTEVRGGGRKPRPQKGGGVSRQGSIRAPQWRGGGVAHGPVTRSHAIKLLKRIRRLGLCSALSAKAREGRLLVVDTLRLPQPKTRVLSSTLEGLLAGAPRRSVLLSDLSAEGPDGGEGLRRACANLPWVDLLPSIGLNVYSILRRDYLVLTCQSVEAVQERLRKPIRPQRSTA</sequence>
<dbReference type="SUPFAM" id="SSF52166">
    <property type="entry name" value="Ribosomal protein L4"/>
    <property type="match status" value="1"/>
</dbReference>